<keyword evidence="2" id="KW-0460">Magnesium</keyword>
<evidence type="ECO:0000256" key="1">
    <source>
        <dbReference type="ARBA" id="ARBA00022723"/>
    </source>
</evidence>
<dbReference type="Pfam" id="PF03492">
    <property type="entry name" value="Methyltransf_7"/>
    <property type="match status" value="1"/>
</dbReference>
<organism evidence="3">
    <name type="scientific">Arcella intermedia</name>
    <dbReference type="NCBI Taxonomy" id="1963864"/>
    <lineage>
        <taxon>Eukaryota</taxon>
        <taxon>Amoebozoa</taxon>
        <taxon>Tubulinea</taxon>
        <taxon>Elardia</taxon>
        <taxon>Arcellinida</taxon>
        <taxon>Sphaerothecina</taxon>
        <taxon>Arcellidae</taxon>
        <taxon>Arcella</taxon>
    </lineage>
</organism>
<protein>
    <submittedName>
        <fullName evidence="3">Uncharacterized protein</fullName>
    </submittedName>
</protein>
<dbReference type="AlphaFoldDB" id="A0A6B2L8N3"/>
<name>A0A6B2L8N3_9EUKA</name>
<keyword evidence="1" id="KW-0479">Metal-binding</keyword>
<dbReference type="GO" id="GO:0046872">
    <property type="term" value="F:metal ion binding"/>
    <property type="evidence" value="ECO:0007669"/>
    <property type="project" value="UniProtKB-KW"/>
</dbReference>
<sequence>MHSKGQLQSITLSKPFIQKGVLAMADLLDNPNPDRPLTIADFGCSTGANSSAAVDIIISEIRRLKKNQFTSSVVVVHEDLPKNNWSEFFNYVYNDPASYLKSHPGVTLLASGQSFYEQVLPPNTLHFGFCHASLHWMSHLPTKLAHHCYISWATPHEWDLCRQQAAKDWKAFLRARASELVAGGVLVVNVWHLEESEFMFDAVFRAGENLREKGILTEEELMDFNIRAFPRTLEEVTEEGVLGEFGFRLVEAYRYPPVRNVYYEAFVKDGDLEGFVEDFGAILSVVNEPTFMTALSLNRTPEEKKNICSQMWTEYKNLLRQQPNKCQNLWGSSFIVLKHI</sequence>
<reference evidence="3" key="1">
    <citation type="journal article" date="2020" name="J. Eukaryot. Microbiol.">
        <title>De novo Sequencing, Assembly and Annotation of the Transcriptome for the Free-Living Testate Amoeba Arcella intermedia.</title>
        <authorList>
            <person name="Ribeiro G.M."/>
            <person name="Porfirio-Sousa A.L."/>
            <person name="Maurer-Alcala X.X."/>
            <person name="Katz L.A."/>
            <person name="Lahr D.J.G."/>
        </authorList>
    </citation>
    <scope>NUCLEOTIDE SEQUENCE</scope>
</reference>
<dbReference type="Gene3D" id="3.40.50.150">
    <property type="entry name" value="Vaccinia Virus protein VP39"/>
    <property type="match status" value="1"/>
</dbReference>
<dbReference type="EMBL" id="GIBP01004423">
    <property type="protein sequence ID" value="NDV33392.1"/>
    <property type="molecule type" value="Transcribed_RNA"/>
</dbReference>
<dbReference type="Gene3D" id="1.10.1200.270">
    <property type="entry name" value="Methyltransferase, alpha-helical capping domain"/>
    <property type="match status" value="1"/>
</dbReference>
<dbReference type="SUPFAM" id="SSF53335">
    <property type="entry name" value="S-adenosyl-L-methionine-dependent methyltransferases"/>
    <property type="match status" value="1"/>
</dbReference>
<dbReference type="InterPro" id="IPR005299">
    <property type="entry name" value="MeTrfase_7"/>
</dbReference>
<accession>A0A6B2L8N3</accession>
<dbReference type="InterPro" id="IPR029063">
    <property type="entry name" value="SAM-dependent_MTases_sf"/>
</dbReference>
<dbReference type="GO" id="GO:0008168">
    <property type="term" value="F:methyltransferase activity"/>
    <property type="evidence" value="ECO:0007669"/>
    <property type="project" value="InterPro"/>
</dbReference>
<evidence type="ECO:0000313" key="3">
    <source>
        <dbReference type="EMBL" id="NDV33392.1"/>
    </source>
</evidence>
<proteinExistence type="predicted"/>
<evidence type="ECO:0000256" key="2">
    <source>
        <dbReference type="ARBA" id="ARBA00022842"/>
    </source>
</evidence>
<dbReference type="InterPro" id="IPR042086">
    <property type="entry name" value="MeTrfase_capping"/>
</dbReference>
<dbReference type="PANTHER" id="PTHR31009">
    <property type="entry name" value="S-ADENOSYL-L-METHIONINE:CARBOXYL METHYLTRANSFERASE FAMILY PROTEIN"/>
    <property type="match status" value="1"/>
</dbReference>